<keyword evidence="2" id="KW-0812">Transmembrane</keyword>
<dbReference type="EMBL" id="JAINVV010000004">
    <property type="protein sequence ID" value="MBY8822961.1"/>
    <property type="molecule type" value="Genomic_DNA"/>
</dbReference>
<keyword evidence="2" id="KW-1133">Transmembrane helix</keyword>
<evidence type="ECO:0000313" key="3">
    <source>
        <dbReference type="EMBL" id="MBY8822961.1"/>
    </source>
</evidence>
<dbReference type="RefSeq" id="WP_222990000.1">
    <property type="nucleotide sequence ID" value="NZ_JAINVV010000004.1"/>
</dbReference>
<gene>
    <name evidence="3" type="ORF">K7G82_11695</name>
</gene>
<organism evidence="3 4">
    <name type="scientific">Sphingomonas colocasiae</name>
    <dbReference type="NCBI Taxonomy" id="1848973"/>
    <lineage>
        <taxon>Bacteria</taxon>
        <taxon>Pseudomonadati</taxon>
        <taxon>Pseudomonadota</taxon>
        <taxon>Alphaproteobacteria</taxon>
        <taxon>Sphingomonadales</taxon>
        <taxon>Sphingomonadaceae</taxon>
        <taxon>Sphingomonas</taxon>
    </lineage>
</organism>
<keyword evidence="1" id="KW-0175">Coiled coil</keyword>
<comment type="caution">
    <text evidence="3">The sequence shown here is derived from an EMBL/GenBank/DDBJ whole genome shotgun (WGS) entry which is preliminary data.</text>
</comment>
<proteinExistence type="predicted"/>
<evidence type="ECO:0008006" key="5">
    <source>
        <dbReference type="Google" id="ProtNLM"/>
    </source>
</evidence>
<name>A0ABS7PP25_9SPHN</name>
<reference evidence="3 4" key="1">
    <citation type="submission" date="2021-08" db="EMBL/GenBank/DDBJ databases">
        <authorList>
            <person name="Tuo L."/>
        </authorList>
    </citation>
    <scope>NUCLEOTIDE SEQUENCE [LARGE SCALE GENOMIC DNA]</scope>
    <source>
        <strain evidence="3 4">JCM 31229</strain>
    </source>
</reference>
<accession>A0ABS7PP25</accession>
<keyword evidence="4" id="KW-1185">Reference proteome</keyword>
<feature type="transmembrane region" description="Helical" evidence="2">
    <location>
        <begin position="52"/>
        <end position="71"/>
    </location>
</feature>
<sequence length="763" mass="80943">MTGGSRIVELRRGAASAEADAESPALTAAEYDAHFVVQADEFDGPSPWRDRLIAGVMALLAIGWIVAITWSSAPGLNSSPASITAFIGMASAPLALLGIIYLLLMRSSSREARRFARTSAAIRTETQWLEAVMETHAARLEENRAALSEQTGSFMHIGEDAAARLKVVTEAMHGEIDALGRQANALKTAATAARTDLSVLLADLPKAQLHAQRMTEDLKEAGLTAHGNAGALEAQLSSLVTRGREADEIAGGAAQRLAAHLARMESTGETAGARLEAAAGQMTEAVDAALNRAAEAVDEARKGMEAQGAAMLAMIEQSRAAMDETGEQAGVALAGRVEDINSRIAALGAALDAHAASSRTLTDALQAAIGDLDSGLAELDRNGIERTGRLSTAIADLSGHAERMNAALGTGGNVADSLIQKAEALMTALDANARELDEALPAAFERLDAKATGSRTLIAALTPEAEKLEMTAVSAFNRLSESEAALNRHRETIDTLVSDLDRRIAESRATIESLAQAIGLAGDEATRFAEMAGPQLVESLVRVRETAQLASERAKDALASIVPDSAAALARASDEALAKTLTERVEAQMAEIATAAERAVEAAHKASDRLMRQMLTIADTTSAVESRIEEAREEADKVSQDGFARRVALLIESLNSTAIDVTKILSNDVTDTAWAAYLKGDRGVFTRRAVRLLDSGEVREILHHYDEDPEFRDQINRYVHDFEAILRNVLATRDGSPLGVTLLSSDMGKLYVALAQAIERLRT</sequence>
<evidence type="ECO:0000256" key="1">
    <source>
        <dbReference type="SAM" id="Coils"/>
    </source>
</evidence>
<feature type="transmembrane region" description="Helical" evidence="2">
    <location>
        <begin position="83"/>
        <end position="104"/>
    </location>
</feature>
<protein>
    <recommendedName>
        <fullName evidence="5">ATPase</fullName>
    </recommendedName>
</protein>
<evidence type="ECO:0000313" key="4">
    <source>
        <dbReference type="Proteomes" id="UP000706039"/>
    </source>
</evidence>
<evidence type="ECO:0000256" key="2">
    <source>
        <dbReference type="SAM" id="Phobius"/>
    </source>
</evidence>
<keyword evidence="2" id="KW-0472">Membrane</keyword>
<dbReference type="Proteomes" id="UP000706039">
    <property type="component" value="Unassembled WGS sequence"/>
</dbReference>
<feature type="coiled-coil region" evidence="1">
    <location>
        <begin position="578"/>
        <end position="641"/>
    </location>
</feature>